<keyword evidence="1" id="KW-0812">Transmembrane</keyword>
<evidence type="ECO:0000256" key="1">
    <source>
        <dbReference type="SAM" id="Phobius"/>
    </source>
</evidence>
<dbReference type="AlphaFoldDB" id="A0A564W357"/>
<evidence type="ECO:0000313" key="3">
    <source>
        <dbReference type="Proteomes" id="UP000408482"/>
    </source>
</evidence>
<dbReference type="RefSeq" id="WP_144093948.1">
    <property type="nucleotide sequence ID" value="NZ_CABHMX010000078.1"/>
</dbReference>
<feature type="transmembrane region" description="Helical" evidence="1">
    <location>
        <begin position="168"/>
        <end position="191"/>
    </location>
</feature>
<keyword evidence="3" id="KW-1185">Reference proteome</keyword>
<protein>
    <submittedName>
        <fullName evidence="2">ABC-2 family transporter protein</fullName>
    </submittedName>
</protein>
<feature type="transmembrane region" description="Helical" evidence="1">
    <location>
        <begin position="54"/>
        <end position="74"/>
    </location>
</feature>
<feature type="transmembrane region" description="Helical" evidence="1">
    <location>
        <begin position="143"/>
        <end position="161"/>
    </location>
</feature>
<feature type="transmembrane region" description="Helical" evidence="1">
    <location>
        <begin position="15"/>
        <end position="34"/>
    </location>
</feature>
<dbReference type="Proteomes" id="UP000408482">
    <property type="component" value="Unassembled WGS sequence"/>
</dbReference>
<keyword evidence="1" id="KW-1133">Transmembrane helix</keyword>
<accession>A0A564W357</accession>
<organism evidence="2 3">
    <name type="scientific">Blautia luti</name>
    <dbReference type="NCBI Taxonomy" id="89014"/>
    <lineage>
        <taxon>Bacteria</taxon>
        <taxon>Bacillati</taxon>
        <taxon>Bacillota</taxon>
        <taxon>Clostridia</taxon>
        <taxon>Lachnospirales</taxon>
        <taxon>Lachnospiraceae</taxon>
        <taxon>Blautia</taxon>
    </lineage>
</organism>
<name>A0A564W357_9FIRM</name>
<gene>
    <name evidence="2" type="ORF">RSSSTS7063_03564</name>
</gene>
<keyword evidence="1" id="KW-0472">Membrane</keyword>
<proteinExistence type="predicted"/>
<sequence length="243" mass="27403">MIRLIKTEFLKYKRYNILWLGIVSVLFSIILATFQLAGTNNSIVSYTGLSEGVIWNHFSLFLPFTFTLVIGYSINREYTDFTLKNILAVPVSKLRLILSKIIVGYGLVIFEWIFSFIVTLIIAKAMSCTDININSCIISLKQLFIVSTCCYIAVLPVIVIATRKQDKFLSGVIFSFFYGFCGIFLADGNLINLYPMTTGLVLSNYAHDDKIVYSPLLSISIVIIVCIGALILLKVFNRKRNDI</sequence>
<reference evidence="2 3" key="1">
    <citation type="submission" date="2019-07" db="EMBL/GenBank/DDBJ databases">
        <authorList>
            <person name="Hibberd C M."/>
            <person name="Gehrig L. J."/>
            <person name="Chang H.-W."/>
            <person name="Venkatesh S."/>
        </authorList>
    </citation>
    <scope>NUCLEOTIDE SEQUENCE [LARGE SCALE GENOMIC DNA]</scope>
    <source>
        <strain evidence="2">Blautia_luti_SSTS_Bg7063</strain>
    </source>
</reference>
<evidence type="ECO:0000313" key="2">
    <source>
        <dbReference type="EMBL" id="VUX39276.1"/>
    </source>
</evidence>
<dbReference type="EMBL" id="CABHNW010000092">
    <property type="protein sequence ID" value="VUX39276.1"/>
    <property type="molecule type" value="Genomic_DNA"/>
</dbReference>
<dbReference type="Pfam" id="PF12730">
    <property type="entry name" value="ABC2_membrane_4"/>
    <property type="match status" value="1"/>
</dbReference>
<feature type="transmembrane region" description="Helical" evidence="1">
    <location>
        <begin position="102"/>
        <end position="123"/>
    </location>
</feature>
<feature type="transmembrane region" description="Helical" evidence="1">
    <location>
        <begin position="211"/>
        <end position="233"/>
    </location>
</feature>